<evidence type="ECO:0000313" key="7">
    <source>
        <dbReference type="EMBL" id="CAD7242687.1"/>
    </source>
</evidence>
<feature type="domain" description="C2H2-type" evidence="6">
    <location>
        <begin position="156"/>
        <end position="184"/>
    </location>
</feature>
<accession>A0A7R9A474</accession>
<dbReference type="OrthoDB" id="203599at2759"/>
<dbReference type="InterPro" id="IPR013087">
    <property type="entry name" value="Znf_C2H2_type"/>
</dbReference>
<feature type="domain" description="C2H2-type" evidence="6">
    <location>
        <begin position="125"/>
        <end position="152"/>
    </location>
</feature>
<evidence type="ECO:0000259" key="6">
    <source>
        <dbReference type="PROSITE" id="PS50157"/>
    </source>
</evidence>
<dbReference type="EMBL" id="LR899821">
    <property type="protein sequence ID" value="CAD7242687.1"/>
    <property type="molecule type" value="Genomic_DNA"/>
</dbReference>
<dbReference type="InterPro" id="IPR036236">
    <property type="entry name" value="Znf_C2H2_sf"/>
</dbReference>
<evidence type="ECO:0000313" key="8">
    <source>
        <dbReference type="Proteomes" id="UP000677054"/>
    </source>
</evidence>
<dbReference type="GO" id="GO:0008270">
    <property type="term" value="F:zinc ion binding"/>
    <property type="evidence" value="ECO:0007669"/>
    <property type="project" value="UniProtKB-KW"/>
</dbReference>
<keyword evidence="8" id="KW-1185">Reference proteome</keyword>
<protein>
    <recommendedName>
        <fullName evidence="6">C2H2-type domain-containing protein</fullName>
    </recommendedName>
</protein>
<reference evidence="7" key="1">
    <citation type="submission" date="2020-11" db="EMBL/GenBank/DDBJ databases">
        <authorList>
            <person name="Tran Van P."/>
        </authorList>
    </citation>
    <scope>NUCLEOTIDE SEQUENCE</scope>
</reference>
<gene>
    <name evidence="7" type="ORF">DSTB1V02_LOCUS2640</name>
</gene>
<evidence type="ECO:0000256" key="1">
    <source>
        <dbReference type="ARBA" id="ARBA00022723"/>
    </source>
</evidence>
<dbReference type="EMBL" id="CAJPEV010000304">
    <property type="protein sequence ID" value="CAG0883715.1"/>
    <property type="molecule type" value="Genomic_DNA"/>
</dbReference>
<dbReference type="PANTHER" id="PTHR24379:SF121">
    <property type="entry name" value="C2H2-TYPE DOMAIN-CONTAINING PROTEIN"/>
    <property type="match status" value="1"/>
</dbReference>
<keyword evidence="2" id="KW-0677">Repeat</keyword>
<evidence type="ECO:0000256" key="2">
    <source>
        <dbReference type="ARBA" id="ARBA00022737"/>
    </source>
</evidence>
<keyword evidence="1" id="KW-0479">Metal-binding</keyword>
<evidence type="ECO:0000256" key="4">
    <source>
        <dbReference type="ARBA" id="ARBA00022833"/>
    </source>
</evidence>
<keyword evidence="4" id="KW-0862">Zinc</keyword>
<feature type="domain" description="C2H2-type" evidence="6">
    <location>
        <begin position="43"/>
        <end position="70"/>
    </location>
</feature>
<dbReference type="Gene3D" id="3.30.160.60">
    <property type="entry name" value="Classic Zinc Finger"/>
    <property type="match status" value="2"/>
</dbReference>
<organism evidence="7">
    <name type="scientific">Darwinula stevensoni</name>
    <dbReference type="NCBI Taxonomy" id="69355"/>
    <lineage>
        <taxon>Eukaryota</taxon>
        <taxon>Metazoa</taxon>
        <taxon>Ecdysozoa</taxon>
        <taxon>Arthropoda</taxon>
        <taxon>Crustacea</taxon>
        <taxon>Oligostraca</taxon>
        <taxon>Ostracoda</taxon>
        <taxon>Podocopa</taxon>
        <taxon>Podocopida</taxon>
        <taxon>Darwinulocopina</taxon>
        <taxon>Darwinuloidea</taxon>
        <taxon>Darwinulidae</taxon>
        <taxon>Darwinula</taxon>
    </lineage>
</organism>
<dbReference type="PANTHER" id="PTHR24379">
    <property type="entry name" value="KRAB AND ZINC FINGER DOMAIN-CONTAINING"/>
    <property type="match status" value="1"/>
</dbReference>
<dbReference type="PROSITE" id="PS50157">
    <property type="entry name" value="ZINC_FINGER_C2H2_2"/>
    <property type="match status" value="4"/>
</dbReference>
<dbReference type="SMART" id="SM00355">
    <property type="entry name" value="ZnF_C2H2"/>
    <property type="match status" value="6"/>
</dbReference>
<dbReference type="Proteomes" id="UP000677054">
    <property type="component" value="Unassembled WGS sequence"/>
</dbReference>
<evidence type="ECO:0000256" key="3">
    <source>
        <dbReference type="ARBA" id="ARBA00022771"/>
    </source>
</evidence>
<dbReference type="SUPFAM" id="SSF57667">
    <property type="entry name" value="beta-beta-alpha zinc fingers"/>
    <property type="match status" value="2"/>
</dbReference>
<evidence type="ECO:0000256" key="5">
    <source>
        <dbReference type="PROSITE-ProRule" id="PRU00042"/>
    </source>
</evidence>
<feature type="domain" description="C2H2-type" evidence="6">
    <location>
        <begin position="210"/>
        <end position="238"/>
    </location>
</feature>
<dbReference type="PROSITE" id="PS00028">
    <property type="entry name" value="ZINC_FINGER_C2H2_1"/>
    <property type="match status" value="5"/>
</dbReference>
<sequence length="314" mass="36006">MIWLIALLCTFLEIDDNHYAILILQQESQGASNKMASNSSPSHLCVLCGEKLETKALLQEHFRKHANNQIGSKGKSEQKGNRKRKIECITSSKEIKCDACDATFEDLSLALTHKFRKHRDSNERYYCPMCGKNFPLKTCREAHMKTHAFEKPEGIFSCGGCAEEFFSTGALDYHVKTVHRWDHRLIPQVIPPPPSKKVKVDNAGDLHMVYYCHLCGCEYMIKYNLQKHLRNSHSSEERDVQPSTIIKCRVCDAIFYSKKAYKTHTVHHSPLDMYISDGATRFLQMRVDADFDPKRVVPGQGRNWLHFLANQNAT</sequence>
<name>A0A7R9A474_9CRUS</name>
<dbReference type="AlphaFoldDB" id="A0A7R9A474"/>
<dbReference type="Pfam" id="PF00096">
    <property type="entry name" value="zf-C2H2"/>
    <property type="match status" value="1"/>
</dbReference>
<proteinExistence type="predicted"/>
<keyword evidence="3 5" id="KW-0863">Zinc-finger</keyword>